<reference evidence="2 3" key="1">
    <citation type="submission" date="2020-08" db="EMBL/GenBank/DDBJ databases">
        <title>Genomic Encyclopedia of Type Strains, Phase III (KMG-III): the genomes of soil and plant-associated and newly described type strains.</title>
        <authorList>
            <person name="Whitman W."/>
        </authorList>
    </citation>
    <scope>NUCLEOTIDE SEQUENCE [LARGE SCALE GENOMIC DNA]</scope>
    <source>
        <strain evidence="2 3">CECT 8577</strain>
    </source>
</reference>
<accession>A0A839S9B7</accession>
<keyword evidence="1" id="KW-0472">Membrane</keyword>
<proteinExistence type="predicted"/>
<keyword evidence="1" id="KW-1133">Transmembrane helix</keyword>
<gene>
    <name evidence="2" type="ORF">FHS23_004323</name>
</gene>
<dbReference type="RefSeq" id="WP_183658911.1">
    <property type="nucleotide sequence ID" value="NZ_JACHWU010000008.1"/>
</dbReference>
<evidence type="ECO:0000256" key="1">
    <source>
        <dbReference type="SAM" id="Phobius"/>
    </source>
</evidence>
<keyword evidence="1" id="KW-0812">Transmembrane</keyword>
<protein>
    <recommendedName>
        <fullName evidence="4">DUF3137 domain-containing protein</fullName>
    </recommendedName>
</protein>
<feature type="transmembrane region" description="Helical" evidence="1">
    <location>
        <begin position="6"/>
        <end position="28"/>
    </location>
</feature>
<dbReference type="EMBL" id="JACHWU010000008">
    <property type="protein sequence ID" value="MBB3053279.1"/>
    <property type="molecule type" value="Genomic_DNA"/>
</dbReference>
<evidence type="ECO:0008006" key="4">
    <source>
        <dbReference type="Google" id="ProtNLM"/>
    </source>
</evidence>
<evidence type="ECO:0000313" key="3">
    <source>
        <dbReference type="Proteomes" id="UP000550714"/>
    </source>
</evidence>
<evidence type="ECO:0000313" key="2">
    <source>
        <dbReference type="EMBL" id="MBB3053279.1"/>
    </source>
</evidence>
<keyword evidence="3" id="KW-1185">Reference proteome</keyword>
<dbReference type="Proteomes" id="UP000550714">
    <property type="component" value="Unassembled WGS sequence"/>
</dbReference>
<name>A0A839S9B7_9PSEU</name>
<dbReference type="AlphaFoldDB" id="A0A839S9B7"/>
<organism evidence="2 3">
    <name type="scientific">Prauserella isguenensis</name>
    <dbReference type="NCBI Taxonomy" id="1470180"/>
    <lineage>
        <taxon>Bacteria</taxon>
        <taxon>Bacillati</taxon>
        <taxon>Actinomycetota</taxon>
        <taxon>Actinomycetes</taxon>
        <taxon>Pseudonocardiales</taxon>
        <taxon>Pseudonocardiaceae</taxon>
        <taxon>Prauserella</taxon>
    </lineage>
</organism>
<comment type="caution">
    <text evidence="2">The sequence shown here is derived from an EMBL/GenBank/DDBJ whole genome shotgun (WGS) entry which is preliminary data.</text>
</comment>
<sequence>MSVGAILAIVFGGVLLLAAGVIALIVLVRRAGRARAAMSAPEARAAVESRGWTFAERDDSYVPLYDRQYDRTGWAEPWHRPPRATGATGVISGTHRGRPFVAATFETVHDGEHRPERAIWVAAPAAHPMLSATRIVGPQNTINRTIGMGGLQLGDEEFDWSFEVHCDDETFARAVFGPELKALLLHDSRPFRGFALRGEHIDVFDPVGDHRDPNELVAALDLRCDMLDRIPVWSRG</sequence>